<organism evidence="1">
    <name type="scientific">marine sediment metagenome</name>
    <dbReference type="NCBI Taxonomy" id="412755"/>
    <lineage>
        <taxon>unclassified sequences</taxon>
        <taxon>metagenomes</taxon>
        <taxon>ecological metagenomes</taxon>
    </lineage>
</organism>
<reference evidence="1" key="1">
    <citation type="journal article" date="2015" name="Nature">
        <title>Complex archaea that bridge the gap between prokaryotes and eukaryotes.</title>
        <authorList>
            <person name="Spang A."/>
            <person name="Saw J.H."/>
            <person name="Jorgensen S.L."/>
            <person name="Zaremba-Niedzwiedzka K."/>
            <person name="Martijn J."/>
            <person name="Lind A.E."/>
            <person name="van Eijk R."/>
            <person name="Schleper C."/>
            <person name="Guy L."/>
            <person name="Ettema T.J."/>
        </authorList>
    </citation>
    <scope>NUCLEOTIDE SEQUENCE</scope>
</reference>
<dbReference type="AlphaFoldDB" id="A0A0F9NLQ1"/>
<evidence type="ECO:0000313" key="1">
    <source>
        <dbReference type="EMBL" id="KKN20435.1"/>
    </source>
</evidence>
<comment type="caution">
    <text evidence="1">The sequence shown here is derived from an EMBL/GenBank/DDBJ whole genome shotgun (WGS) entry which is preliminary data.</text>
</comment>
<sequence length="44" mass="5084">MREAVFVNPLLQGLSVFAGDWHIGLLPQKMCYVKYKIELFCVIL</sequence>
<name>A0A0F9NLQ1_9ZZZZ</name>
<dbReference type="EMBL" id="LAZR01003242">
    <property type="protein sequence ID" value="KKN20435.1"/>
    <property type="molecule type" value="Genomic_DNA"/>
</dbReference>
<accession>A0A0F9NLQ1</accession>
<protein>
    <submittedName>
        <fullName evidence="1">Uncharacterized protein</fullName>
    </submittedName>
</protein>
<proteinExistence type="predicted"/>
<gene>
    <name evidence="1" type="ORF">LCGC14_0935720</name>
</gene>